<dbReference type="PATRIC" id="fig|270351.10.peg.6244"/>
<evidence type="ECO:0000313" key="9">
    <source>
        <dbReference type="EMBL" id="BAQ49197.1"/>
    </source>
</evidence>
<protein>
    <submittedName>
        <fullName evidence="9">Cytochrome P450</fullName>
    </submittedName>
</protein>
<accession>A0A0C6FQ24</accession>
<geneLocation type="plasmid" evidence="10">
    <name>pMaq22A_1p DNA</name>
</geneLocation>
<dbReference type="Gene3D" id="1.10.630.10">
    <property type="entry name" value="Cytochrome P450"/>
    <property type="match status" value="1"/>
</dbReference>
<keyword evidence="6" id="KW-0408">Iron</keyword>
<comment type="function">
    <text evidence="8">Cytochromes P450 are a group of heme-thiolate monooxygenases. They oxidize a variety of structurally unrelated compounds, including steroids, fatty acids, and xenobiotics.</text>
</comment>
<evidence type="ECO:0000256" key="3">
    <source>
        <dbReference type="ARBA" id="ARBA00022617"/>
    </source>
</evidence>
<evidence type="ECO:0000256" key="2">
    <source>
        <dbReference type="ARBA" id="ARBA00010617"/>
    </source>
</evidence>
<evidence type="ECO:0000256" key="6">
    <source>
        <dbReference type="ARBA" id="ARBA00023004"/>
    </source>
</evidence>
<dbReference type="PRINTS" id="PR00359">
    <property type="entry name" value="BP450"/>
</dbReference>
<dbReference type="SUPFAM" id="SSF48264">
    <property type="entry name" value="Cytochrome P450"/>
    <property type="match status" value="1"/>
</dbReference>
<dbReference type="FunFam" id="1.10.630.10:FF:000018">
    <property type="entry name" value="Cytochrome P450 monooxygenase"/>
    <property type="match status" value="1"/>
</dbReference>
<dbReference type="AlphaFoldDB" id="A0A0C6FQ24"/>
<evidence type="ECO:0000256" key="7">
    <source>
        <dbReference type="ARBA" id="ARBA00023033"/>
    </source>
</evidence>
<evidence type="ECO:0000256" key="1">
    <source>
        <dbReference type="ARBA" id="ARBA00001971"/>
    </source>
</evidence>
<dbReference type="OrthoDB" id="9801155at2"/>
<dbReference type="PANTHER" id="PTHR46696">
    <property type="entry name" value="P450, PUTATIVE (EUROFUNG)-RELATED"/>
    <property type="match status" value="1"/>
</dbReference>
<dbReference type="GO" id="GO:0020037">
    <property type="term" value="F:heme binding"/>
    <property type="evidence" value="ECO:0007669"/>
    <property type="project" value="InterPro"/>
</dbReference>
<organism evidence="9 10">
    <name type="scientific">Methylobacterium aquaticum</name>
    <dbReference type="NCBI Taxonomy" id="270351"/>
    <lineage>
        <taxon>Bacteria</taxon>
        <taxon>Pseudomonadati</taxon>
        <taxon>Pseudomonadota</taxon>
        <taxon>Alphaproteobacteria</taxon>
        <taxon>Hyphomicrobiales</taxon>
        <taxon>Methylobacteriaceae</taxon>
        <taxon>Methylobacterium</taxon>
    </lineage>
</organism>
<name>A0A0C6FQ24_9HYPH</name>
<dbReference type="EMBL" id="AP014705">
    <property type="protein sequence ID" value="BAQ49197.1"/>
    <property type="molecule type" value="Genomic_DNA"/>
</dbReference>
<keyword evidence="7" id="KW-0503">Monooxygenase</keyword>
<dbReference type="Pfam" id="PF00067">
    <property type="entry name" value="p450"/>
    <property type="match status" value="1"/>
</dbReference>
<gene>
    <name evidence="9" type="primary">cypX</name>
    <name evidence="9" type="ORF">Maq22A_1p34675</name>
</gene>
<dbReference type="InterPro" id="IPR036396">
    <property type="entry name" value="Cyt_P450_sf"/>
</dbReference>
<evidence type="ECO:0000256" key="8">
    <source>
        <dbReference type="ARBA" id="ARBA00043906"/>
    </source>
</evidence>
<evidence type="ECO:0000256" key="4">
    <source>
        <dbReference type="ARBA" id="ARBA00022723"/>
    </source>
</evidence>
<reference evidence="10" key="2">
    <citation type="submission" date="2015-01" db="EMBL/GenBank/DDBJ databases">
        <title>Complete genome sequence of Methylobacterium aquaticum strain 22A.</title>
        <authorList>
            <person name="Tani A."/>
            <person name="Ogura Y."/>
            <person name="Hayashi T."/>
        </authorList>
    </citation>
    <scope>NUCLEOTIDE SEQUENCE [LARGE SCALE GENOMIC DNA]</scope>
    <source>
        <strain evidence="10">MA-22A</strain>
        <plasmid evidence="10">Plasmid pMaq22A_1p DNA</plasmid>
    </source>
</reference>
<dbReference type="Proteomes" id="UP000061432">
    <property type="component" value="Plasmid pMaq22A_1p"/>
</dbReference>
<sequence length="420" mass="47168">MNGTLFQQILDPANRADPYPLYAEMRRTPVSRQDDGSYVVSTHAELYRLLHDPRISSEDLPDPPLFRWTGHPLSDLFVRPVRSRITARHRPFIFRDPPDHDLLRRQVMREFAPARVRAMRRKTEQLTHTLLDGLRDRTNLDLVDDFSYPLPVTVICELLGVPREDEPRFQGWATQLATALEPDRRTDRENAGRTEEAFTAISDYLRGLIKGKRRAPQDDLLSGLAAEHDGERMNDHDLVATAVLLLVAGHETTVNLITNGILTLLRFPEHLERLRREPEVAPRLIEELLRYEPPVHYRTRLARADIAIGGTTIPEGAPVVLLLASGSRDPMRFADPDRFVPDRANNQHFGFGGSLHYCVGAPLARIEAEVALVALAQRLQAPRLLADPPPYRPGASLRGPRHLLLAIDAVAPGASAELAA</sequence>
<dbReference type="GO" id="GO:0005506">
    <property type="term" value="F:iron ion binding"/>
    <property type="evidence" value="ECO:0007669"/>
    <property type="project" value="InterPro"/>
</dbReference>
<keyword evidence="5" id="KW-0560">Oxidoreductase</keyword>
<dbReference type="InterPro" id="IPR002397">
    <property type="entry name" value="Cyt_P450_B"/>
</dbReference>
<keyword evidence="9" id="KW-0614">Plasmid</keyword>
<dbReference type="InterPro" id="IPR001128">
    <property type="entry name" value="Cyt_P450"/>
</dbReference>
<keyword evidence="3" id="KW-0349">Heme</keyword>
<evidence type="ECO:0000313" key="10">
    <source>
        <dbReference type="Proteomes" id="UP000061432"/>
    </source>
</evidence>
<evidence type="ECO:0000256" key="5">
    <source>
        <dbReference type="ARBA" id="ARBA00023002"/>
    </source>
</evidence>
<comment type="cofactor">
    <cofactor evidence="1">
        <name>heme</name>
        <dbReference type="ChEBI" id="CHEBI:30413"/>
    </cofactor>
</comment>
<comment type="similarity">
    <text evidence="2">Belongs to the cytochrome P450 family.</text>
</comment>
<keyword evidence="4" id="KW-0479">Metal-binding</keyword>
<dbReference type="RefSeq" id="WP_060850316.1">
    <property type="nucleotide sequence ID" value="NZ_AP014705.1"/>
</dbReference>
<dbReference type="PANTHER" id="PTHR46696:SF1">
    <property type="entry name" value="CYTOCHROME P450 YJIB-RELATED"/>
    <property type="match status" value="1"/>
</dbReference>
<dbReference type="CDD" id="cd20625">
    <property type="entry name" value="CYP164-like"/>
    <property type="match status" value="1"/>
</dbReference>
<dbReference type="GO" id="GO:0016705">
    <property type="term" value="F:oxidoreductase activity, acting on paired donors, with incorporation or reduction of molecular oxygen"/>
    <property type="evidence" value="ECO:0007669"/>
    <property type="project" value="InterPro"/>
</dbReference>
<dbReference type="KEGG" id="maqu:Maq22A_1p34675"/>
<reference evidence="9 10" key="1">
    <citation type="journal article" date="2015" name="Genome Announc.">
        <title>Complete Genome Sequence of Methylobacterium aquaticum Strain 22A, Isolated from Racomitrium japonicum Moss.</title>
        <authorList>
            <person name="Tani A."/>
            <person name="Ogura Y."/>
            <person name="Hayashi T."/>
            <person name="Kimbara K."/>
        </authorList>
    </citation>
    <scope>NUCLEOTIDE SEQUENCE [LARGE SCALE GENOMIC DNA]</scope>
    <source>
        <strain evidence="9 10">MA-22A</strain>
        <plasmid evidence="10">Plasmid pMaq22A_1p DNA</plasmid>
    </source>
</reference>
<proteinExistence type="inferred from homology"/>
<dbReference type="GO" id="GO:0004497">
    <property type="term" value="F:monooxygenase activity"/>
    <property type="evidence" value="ECO:0007669"/>
    <property type="project" value="UniProtKB-KW"/>
</dbReference>